<dbReference type="Proteomes" id="UP000095287">
    <property type="component" value="Unplaced"/>
</dbReference>
<feature type="compositionally biased region" description="Basic and acidic residues" evidence="1">
    <location>
        <begin position="61"/>
        <end position="82"/>
    </location>
</feature>
<protein>
    <submittedName>
        <fullName evidence="3">Uncharacterized protein</fullName>
    </submittedName>
</protein>
<accession>A0A1I8A2R9</accession>
<sequence length="119" mass="13072">MPLPITSSTEAGYCSRRSLIRKSRSPLSPPAIQSHLLTETSLRTKIIKGNRKTAEEGGDALDGREVASPRSYLEERSPEKELPQLPDFLHGRVRVTSVLPSEVFTGGYPQARNLPVSSD</sequence>
<organism evidence="2 3">
    <name type="scientific">Steinernema glaseri</name>
    <dbReference type="NCBI Taxonomy" id="37863"/>
    <lineage>
        <taxon>Eukaryota</taxon>
        <taxon>Metazoa</taxon>
        <taxon>Ecdysozoa</taxon>
        <taxon>Nematoda</taxon>
        <taxon>Chromadorea</taxon>
        <taxon>Rhabditida</taxon>
        <taxon>Tylenchina</taxon>
        <taxon>Panagrolaimomorpha</taxon>
        <taxon>Strongyloidoidea</taxon>
        <taxon>Steinernematidae</taxon>
        <taxon>Steinernema</taxon>
    </lineage>
</organism>
<evidence type="ECO:0000313" key="2">
    <source>
        <dbReference type="Proteomes" id="UP000095287"/>
    </source>
</evidence>
<evidence type="ECO:0000256" key="1">
    <source>
        <dbReference type="SAM" id="MobiDB-lite"/>
    </source>
</evidence>
<reference evidence="3" key="1">
    <citation type="submission" date="2016-11" db="UniProtKB">
        <authorList>
            <consortium name="WormBaseParasite"/>
        </authorList>
    </citation>
    <scope>IDENTIFICATION</scope>
</reference>
<feature type="region of interest" description="Disordered" evidence="1">
    <location>
        <begin position="49"/>
        <end position="83"/>
    </location>
</feature>
<name>A0A1I8A2R9_9BILA</name>
<proteinExistence type="predicted"/>
<dbReference type="AlphaFoldDB" id="A0A1I8A2R9"/>
<evidence type="ECO:0000313" key="3">
    <source>
        <dbReference type="WBParaSite" id="L893_g32280.t1"/>
    </source>
</evidence>
<dbReference type="WBParaSite" id="L893_g32280.t1">
    <property type="protein sequence ID" value="L893_g32280.t1"/>
    <property type="gene ID" value="L893_g32280"/>
</dbReference>
<keyword evidence="2" id="KW-1185">Reference proteome</keyword>